<feature type="domain" description="MmeI-like DNA-methyltransferase" evidence="1">
    <location>
        <begin position="41"/>
        <end position="157"/>
    </location>
</feature>
<keyword evidence="3" id="KW-0808">Transferase</keyword>
<reference evidence="3 5" key="2">
    <citation type="submission" date="2016-10" db="EMBL/GenBank/DDBJ databases">
        <authorList>
            <person name="Varghese N."/>
            <person name="Submissions S."/>
        </authorList>
    </citation>
    <scope>NUCLEOTIDE SEQUENCE [LARGE SCALE GENOMIC DNA]</scope>
    <source>
        <strain evidence="3 5">DSM 2094</strain>
    </source>
</reference>
<evidence type="ECO:0000313" key="4">
    <source>
        <dbReference type="Proteomes" id="UP000195947"/>
    </source>
</evidence>
<keyword evidence="4" id="KW-1185">Reference proteome</keyword>
<name>A0AB38BK68_9LACT</name>
<keyword evidence="3" id="KW-0489">Methyltransferase</keyword>
<dbReference type="InterPro" id="IPR046816">
    <property type="entry name" value="MmeI_Mtase"/>
</dbReference>
<dbReference type="Proteomes" id="UP000199686">
    <property type="component" value="Unassembled WGS sequence"/>
</dbReference>
<dbReference type="InterPro" id="IPR029063">
    <property type="entry name" value="SAM-dependent_MTases_sf"/>
</dbReference>
<sequence length="251" mass="28741">MAEIKATEILIKSKFRVQKHGEVFTPAWMVKKMLDIEGIKEFAENLTANFLEPAAGTGNFMVAIQERKLNMVKKNYCETLTQYENYSLIALASIYGIELLEDNAQECVMNMYEYYHDVYTEVAHKFGKKPKKNVLNSAKVIIKANMSQGDFLTKLASNGEPIIFSEWKATNDLGGKDKTITVNRTEYTLQDIYDKKKNELGSLYKAPAIIHQVDLFGEFEEPENIQSSEQNLRYSTVKITDVYKEELESID</sequence>
<gene>
    <name evidence="3" type="ORF">SAMN04488507_104118</name>
    <name evidence="2" type="ORF">TFLO_2685</name>
</gene>
<evidence type="ECO:0000313" key="5">
    <source>
        <dbReference type="Proteomes" id="UP000199686"/>
    </source>
</evidence>
<dbReference type="GO" id="GO:0008168">
    <property type="term" value="F:methyltransferase activity"/>
    <property type="evidence" value="ECO:0007669"/>
    <property type="project" value="UniProtKB-KW"/>
</dbReference>
<dbReference type="GO" id="GO:0032259">
    <property type="term" value="P:methylation"/>
    <property type="evidence" value="ECO:0007669"/>
    <property type="project" value="UniProtKB-KW"/>
</dbReference>
<dbReference type="AlphaFoldDB" id="A0AB38BK68"/>
<proteinExistence type="predicted"/>
<protein>
    <submittedName>
        <fullName evidence="3">N-6 DNA Methylase</fullName>
    </submittedName>
    <submittedName>
        <fullName evidence="2">S-adenosyl-l-methionine-dependent methyltransferase</fullName>
    </submittedName>
</protein>
<dbReference type="Proteomes" id="UP000195947">
    <property type="component" value="Unassembled WGS sequence"/>
</dbReference>
<dbReference type="SUPFAM" id="SSF53335">
    <property type="entry name" value="S-adenosyl-L-methionine-dependent methyltransferases"/>
    <property type="match status" value="1"/>
</dbReference>
<dbReference type="EMBL" id="FOQC01000041">
    <property type="protein sequence ID" value="SFI04799.1"/>
    <property type="molecule type" value="Genomic_DNA"/>
</dbReference>
<dbReference type="Pfam" id="PF20473">
    <property type="entry name" value="MmeI_Mtase"/>
    <property type="match status" value="1"/>
</dbReference>
<evidence type="ECO:0000313" key="3">
    <source>
        <dbReference type="EMBL" id="SFI04799.1"/>
    </source>
</evidence>
<accession>A0AB38BK68</accession>
<organism evidence="3 5">
    <name type="scientific">Trichococcus flocculiformis</name>
    <dbReference type="NCBI Taxonomy" id="82803"/>
    <lineage>
        <taxon>Bacteria</taxon>
        <taxon>Bacillati</taxon>
        <taxon>Bacillota</taxon>
        <taxon>Bacilli</taxon>
        <taxon>Lactobacillales</taxon>
        <taxon>Carnobacteriaceae</taxon>
        <taxon>Trichococcus</taxon>
    </lineage>
</organism>
<evidence type="ECO:0000259" key="1">
    <source>
        <dbReference type="Pfam" id="PF20473"/>
    </source>
</evidence>
<dbReference type="Gene3D" id="3.40.50.150">
    <property type="entry name" value="Vaccinia Virus protein VP39"/>
    <property type="match status" value="1"/>
</dbReference>
<reference evidence="2 4" key="1">
    <citation type="submission" date="2016-02" db="EMBL/GenBank/DDBJ databases">
        <authorList>
            <person name="Strepis N."/>
        </authorList>
    </citation>
    <scope>NUCLEOTIDE SEQUENCE [LARGE SCALE GENOMIC DNA]</scope>
    <source>
        <strain evidence="2">Trichococcus flocculiformis</strain>
    </source>
</reference>
<evidence type="ECO:0000313" key="2">
    <source>
        <dbReference type="EMBL" id="CZR01850.1"/>
    </source>
</evidence>
<comment type="caution">
    <text evidence="3">The sequence shown here is derived from an EMBL/GenBank/DDBJ whole genome shotgun (WGS) entry which is preliminary data.</text>
</comment>
<dbReference type="RefSeq" id="WP_245734427.1">
    <property type="nucleotide sequence ID" value="NZ_FJMZ01000043.1"/>
</dbReference>
<dbReference type="EMBL" id="FJMZ01000043">
    <property type="protein sequence ID" value="CZR01850.1"/>
    <property type="molecule type" value="Genomic_DNA"/>
</dbReference>